<dbReference type="InterPro" id="IPR036271">
    <property type="entry name" value="Tet_transcr_reg_TetR-rel_C_sf"/>
</dbReference>
<evidence type="ECO:0000259" key="6">
    <source>
        <dbReference type="PROSITE" id="PS50977"/>
    </source>
</evidence>
<dbReference type="GO" id="GO:0003700">
    <property type="term" value="F:DNA-binding transcription factor activity"/>
    <property type="evidence" value="ECO:0007669"/>
    <property type="project" value="TreeGrafter"/>
</dbReference>
<organism evidence="7 8">
    <name type="scientific">Lipingzhangella halophila</name>
    <dbReference type="NCBI Taxonomy" id="1783352"/>
    <lineage>
        <taxon>Bacteria</taxon>
        <taxon>Bacillati</taxon>
        <taxon>Actinomycetota</taxon>
        <taxon>Actinomycetes</taxon>
        <taxon>Streptosporangiales</taxon>
        <taxon>Nocardiopsidaceae</taxon>
        <taxon>Lipingzhangella</taxon>
    </lineage>
</organism>
<keyword evidence="2 4" id="KW-0238">DNA-binding</keyword>
<name>A0A7W7RKP1_9ACTN</name>
<dbReference type="AlphaFoldDB" id="A0A7W7RKP1"/>
<feature type="domain" description="HTH tetR-type" evidence="6">
    <location>
        <begin position="21"/>
        <end position="81"/>
    </location>
</feature>
<reference evidence="7 8" key="1">
    <citation type="submission" date="2020-08" db="EMBL/GenBank/DDBJ databases">
        <title>Sequencing the genomes of 1000 actinobacteria strains.</title>
        <authorList>
            <person name="Klenk H.-P."/>
        </authorList>
    </citation>
    <scope>NUCLEOTIDE SEQUENCE [LARGE SCALE GENOMIC DNA]</scope>
    <source>
        <strain evidence="7 8">DSM 102030</strain>
    </source>
</reference>
<keyword evidence="3" id="KW-0804">Transcription</keyword>
<dbReference type="PANTHER" id="PTHR30055">
    <property type="entry name" value="HTH-TYPE TRANSCRIPTIONAL REGULATOR RUTR"/>
    <property type="match status" value="1"/>
</dbReference>
<evidence type="ECO:0000256" key="5">
    <source>
        <dbReference type="SAM" id="MobiDB-lite"/>
    </source>
</evidence>
<evidence type="ECO:0000256" key="4">
    <source>
        <dbReference type="PROSITE-ProRule" id="PRU00335"/>
    </source>
</evidence>
<proteinExistence type="predicted"/>
<dbReference type="SUPFAM" id="SSF46689">
    <property type="entry name" value="Homeodomain-like"/>
    <property type="match status" value="1"/>
</dbReference>
<evidence type="ECO:0000256" key="2">
    <source>
        <dbReference type="ARBA" id="ARBA00023125"/>
    </source>
</evidence>
<dbReference type="InterPro" id="IPR050109">
    <property type="entry name" value="HTH-type_TetR-like_transc_reg"/>
</dbReference>
<evidence type="ECO:0000256" key="1">
    <source>
        <dbReference type="ARBA" id="ARBA00023015"/>
    </source>
</evidence>
<evidence type="ECO:0000313" key="8">
    <source>
        <dbReference type="Proteomes" id="UP000523007"/>
    </source>
</evidence>
<dbReference type="Proteomes" id="UP000523007">
    <property type="component" value="Unassembled WGS sequence"/>
</dbReference>
<dbReference type="EMBL" id="JACHJT010000001">
    <property type="protein sequence ID" value="MBB4933768.1"/>
    <property type="molecule type" value="Genomic_DNA"/>
</dbReference>
<dbReference type="Pfam" id="PF00440">
    <property type="entry name" value="TetR_N"/>
    <property type="match status" value="1"/>
</dbReference>
<dbReference type="SUPFAM" id="SSF48498">
    <property type="entry name" value="Tetracyclin repressor-like, C-terminal domain"/>
    <property type="match status" value="1"/>
</dbReference>
<evidence type="ECO:0000313" key="7">
    <source>
        <dbReference type="EMBL" id="MBB4933768.1"/>
    </source>
</evidence>
<dbReference type="PRINTS" id="PR00455">
    <property type="entry name" value="HTHTETR"/>
</dbReference>
<comment type="caution">
    <text evidence="7">The sequence shown here is derived from an EMBL/GenBank/DDBJ whole genome shotgun (WGS) entry which is preliminary data.</text>
</comment>
<dbReference type="Gene3D" id="1.10.357.10">
    <property type="entry name" value="Tetracycline Repressor, domain 2"/>
    <property type="match status" value="1"/>
</dbReference>
<gene>
    <name evidence="7" type="ORF">F4561_004588</name>
</gene>
<feature type="region of interest" description="Disordered" evidence="5">
    <location>
        <begin position="1"/>
        <end position="20"/>
    </location>
</feature>
<dbReference type="PANTHER" id="PTHR30055:SF234">
    <property type="entry name" value="HTH-TYPE TRANSCRIPTIONAL REGULATOR BETI"/>
    <property type="match status" value="1"/>
</dbReference>
<protein>
    <submittedName>
        <fullName evidence="7">AcrR family transcriptional regulator</fullName>
    </submittedName>
</protein>
<keyword evidence="8" id="KW-1185">Reference proteome</keyword>
<dbReference type="InterPro" id="IPR001647">
    <property type="entry name" value="HTH_TetR"/>
</dbReference>
<sequence length="209" mass="21809">MPARSRGVGDGANRQPTITEQARRTQLVSVTIDLVATHGYAGCSLQRIADAAGITKGAVIYHFSAKNAVIRAAYDAVIDALTERVGAALRDASGPASAVDAYVESMIGYMAENPTHVRMIVEALSPANDTGIDDTPASAARWQPLADLVDAAVAAGEYRSDLDSATLAIILTGAIDAVVAQTLAEPGHDLFRGTAAILEMLHRTALRGQ</sequence>
<feature type="DNA-binding region" description="H-T-H motif" evidence="4">
    <location>
        <begin position="44"/>
        <end position="63"/>
    </location>
</feature>
<accession>A0A7W7RKP1</accession>
<dbReference type="PROSITE" id="PS50977">
    <property type="entry name" value="HTH_TETR_2"/>
    <property type="match status" value="1"/>
</dbReference>
<dbReference type="RefSeq" id="WP_184581328.1">
    <property type="nucleotide sequence ID" value="NZ_JACHJT010000001.1"/>
</dbReference>
<evidence type="ECO:0000256" key="3">
    <source>
        <dbReference type="ARBA" id="ARBA00023163"/>
    </source>
</evidence>
<dbReference type="GO" id="GO:0000976">
    <property type="term" value="F:transcription cis-regulatory region binding"/>
    <property type="evidence" value="ECO:0007669"/>
    <property type="project" value="TreeGrafter"/>
</dbReference>
<keyword evidence="1" id="KW-0805">Transcription regulation</keyword>
<dbReference type="InterPro" id="IPR009057">
    <property type="entry name" value="Homeodomain-like_sf"/>
</dbReference>